<evidence type="ECO:0000256" key="5">
    <source>
        <dbReference type="ARBA" id="ARBA00022989"/>
    </source>
</evidence>
<dbReference type="InterPro" id="IPR003593">
    <property type="entry name" value="AAA+_ATPase"/>
</dbReference>
<evidence type="ECO:0000256" key="3">
    <source>
        <dbReference type="ARBA" id="ARBA00022741"/>
    </source>
</evidence>
<feature type="transmembrane region" description="Helical" evidence="7">
    <location>
        <begin position="738"/>
        <end position="754"/>
    </location>
</feature>
<dbReference type="PROSITE" id="PS50893">
    <property type="entry name" value="ABC_TRANSPORTER_2"/>
    <property type="match status" value="2"/>
</dbReference>
<feature type="transmembrane region" description="Helical" evidence="7">
    <location>
        <begin position="852"/>
        <end position="876"/>
    </location>
</feature>
<protein>
    <submittedName>
        <fullName evidence="10">Thiol reductant ABC exporter subunit CydD</fullName>
    </submittedName>
</protein>
<feature type="transmembrane region" description="Helical" evidence="7">
    <location>
        <begin position="161"/>
        <end position="179"/>
    </location>
</feature>
<dbReference type="InterPro" id="IPR027417">
    <property type="entry name" value="P-loop_NTPase"/>
</dbReference>
<feature type="transmembrane region" description="Helical" evidence="7">
    <location>
        <begin position="266"/>
        <end position="283"/>
    </location>
</feature>
<feature type="transmembrane region" description="Helical" evidence="7">
    <location>
        <begin position="814"/>
        <end position="837"/>
    </location>
</feature>
<keyword evidence="6 7" id="KW-0472">Membrane</keyword>
<dbReference type="NCBIfam" id="TIGR02868">
    <property type="entry name" value="CydC"/>
    <property type="match status" value="1"/>
</dbReference>
<feature type="domain" description="ABC transmembrane type-1" evidence="9">
    <location>
        <begin position="20"/>
        <end position="302"/>
    </location>
</feature>
<feature type="transmembrane region" description="Helical" evidence="7">
    <location>
        <begin position="60"/>
        <end position="85"/>
    </location>
</feature>
<dbReference type="PANTHER" id="PTHR24221">
    <property type="entry name" value="ATP-BINDING CASSETTE SUB-FAMILY B"/>
    <property type="match status" value="1"/>
</dbReference>
<dbReference type="Gene3D" id="3.40.50.300">
    <property type="entry name" value="P-loop containing nucleotide triphosphate hydrolases"/>
    <property type="match status" value="2"/>
</dbReference>
<reference evidence="11" key="1">
    <citation type="journal article" date="2019" name="Int. J. Syst. Evol. Microbiol.">
        <title>The Global Catalogue of Microorganisms (GCM) 10K type strain sequencing project: providing services to taxonomists for standard genome sequencing and annotation.</title>
        <authorList>
            <consortium name="The Broad Institute Genomics Platform"/>
            <consortium name="The Broad Institute Genome Sequencing Center for Infectious Disease"/>
            <person name="Wu L."/>
            <person name="Ma J."/>
        </authorList>
    </citation>
    <scope>NUCLEOTIDE SEQUENCE [LARGE SCALE GENOMIC DNA]</scope>
    <source>
        <strain evidence="11">DFY28</strain>
    </source>
</reference>
<accession>A0ABW1QS00</accession>
<dbReference type="SMART" id="SM00382">
    <property type="entry name" value="AAA"/>
    <property type="match status" value="2"/>
</dbReference>
<dbReference type="Proteomes" id="UP001596098">
    <property type="component" value="Unassembled WGS sequence"/>
</dbReference>
<feature type="transmembrane region" description="Helical" evidence="7">
    <location>
        <begin position="134"/>
        <end position="155"/>
    </location>
</feature>
<organism evidence="10 11">
    <name type="scientific">Nocardioides yefusunii</name>
    <dbReference type="NCBI Taxonomy" id="2500546"/>
    <lineage>
        <taxon>Bacteria</taxon>
        <taxon>Bacillati</taxon>
        <taxon>Actinomycetota</taxon>
        <taxon>Actinomycetes</taxon>
        <taxon>Propionibacteriales</taxon>
        <taxon>Nocardioidaceae</taxon>
        <taxon>Nocardioides</taxon>
    </lineage>
</organism>
<sequence>MKPLDPALLPHLAPARRPLVLGLVAGAVQGLLAVAQAFAIGALIVALVTDPASQAWHTPARWFVLVLAGRAVTTWLVTVTGAAAASRVSTVLRRRLLEAAAQLDPLELSGRRTGELTTLATRGVTAVEPYLTRYLPSLVLAVVLPVATLGAVFALDWIAGLVILCTLPLVPVFAILIGVSTREKADEQWQAMSALAGHFLDVVRGLPTLVAHRRATAQSARVREVTDRHRRATLDTLKVAFASSVALELIATISVALVAVTVGLRLAAGGIGFETALVVLLLAPEAYWPLRRVGAEFHSAAEGTTTFVAATALLADATAHATHVPADVRRPAALCPGNAVSARPRIVLHDVSLTYRGRSTAALAPISAALPERGLVAVAGPSGAGKSTLLAVIAGELTPSTGMVTVDGTPLEFVDPASWRRRVATAPQRPWLTAATISENLLIGRPDAAPADLYAALATVDLDTVVRALPLGLDTPLGEDGAGLSAGQRARLGLARVVLSERPVVLLDEPSAHLDTASESVLLRTLARLAQDRLVVVVAHRDSVVDAADVVMRVAAPIHRKDLPAAVTPPLADLRTAAQAPAPASDIPDLVPSRFGLRTGIVLGALSTLSGTALTATAAWLITRSSEHPPVLMLMVAIVAVRTFGLARPVLRYAERLVSHDAAFRQLAERRARIYDVLVPLAPGRLGVRRGDVLTQVVDDVDLLVDEQLRVRQPLWTALLVCAVAATLAAILDPTTGLVVLGVCVVAATAFLLTRRGVAAAETEFVTARAEVSVQSEDWFSSVRQYVAWGAQDHALDRVDVAARRLGSAAARSARAVGLGHAVVVLATGLGVVLAALTTQDALAAGTLSGPLAALLVMLPLALADALAPLVDAAAVQVRTRTARARLDAVEQMAPTVAPDAPGAVDVLGQHPSLAVTDLTAGWGTTPALSGVSLDLTPGARVGLVGPSGCGKSTLAAVLMRFLDPAEGQVTWDDAPVQTLTADAVRSRVGLVDDDPYVFTSSVVENVRLARPTASDAEVETALRQVALGDWIDALPHGIHTLVGEGNAHVSGGERARIALARAVLADQPVLVLDEPTAHLDTDTARAVTAQLLGDDVAGTRRSVLWITHGTVGLDQMDHVLRLGPVAEPVA</sequence>
<dbReference type="InterPro" id="IPR039421">
    <property type="entry name" value="Type_1_exporter"/>
</dbReference>
<keyword evidence="2 7" id="KW-0812">Transmembrane</keyword>
<comment type="caution">
    <text evidence="10">The sequence shown here is derived from an EMBL/GenBank/DDBJ whole genome shotgun (WGS) entry which is preliminary data.</text>
</comment>
<dbReference type="InterPro" id="IPR017871">
    <property type="entry name" value="ABC_transporter-like_CS"/>
</dbReference>
<feature type="transmembrane region" description="Helical" evidence="7">
    <location>
        <begin position="601"/>
        <end position="622"/>
    </location>
</feature>
<evidence type="ECO:0000256" key="2">
    <source>
        <dbReference type="ARBA" id="ARBA00022692"/>
    </source>
</evidence>
<keyword evidence="3" id="KW-0547">Nucleotide-binding</keyword>
<evidence type="ECO:0000313" key="11">
    <source>
        <dbReference type="Proteomes" id="UP001596098"/>
    </source>
</evidence>
<dbReference type="PROSITE" id="PS00211">
    <property type="entry name" value="ABC_TRANSPORTER_1"/>
    <property type="match status" value="2"/>
</dbReference>
<evidence type="ECO:0000259" key="8">
    <source>
        <dbReference type="PROSITE" id="PS50893"/>
    </source>
</evidence>
<dbReference type="InterPro" id="IPR014216">
    <property type="entry name" value="ABC_transptr_CydD"/>
</dbReference>
<dbReference type="Pfam" id="PF00005">
    <property type="entry name" value="ABC_tran"/>
    <property type="match status" value="2"/>
</dbReference>
<dbReference type="CDD" id="cd18584">
    <property type="entry name" value="ABC_6TM_AarD_CydD"/>
    <property type="match status" value="1"/>
</dbReference>
<evidence type="ECO:0000256" key="1">
    <source>
        <dbReference type="ARBA" id="ARBA00004651"/>
    </source>
</evidence>
<dbReference type="CDD" id="cd03228">
    <property type="entry name" value="ABCC_MRP_Like"/>
    <property type="match status" value="1"/>
</dbReference>
<dbReference type="Gene3D" id="1.20.1560.10">
    <property type="entry name" value="ABC transporter type 1, transmembrane domain"/>
    <property type="match status" value="2"/>
</dbReference>
<evidence type="ECO:0000313" key="10">
    <source>
        <dbReference type="EMBL" id="MFC6152254.1"/>
    </source>
</evidence>
<feature type="transmembrane region" description="Helical" evidence="7">
    <location>
        <begin position="628"/>
        <end position="647"/>
    </location>
</feature>
<dbReference type="SUPFAM" id="SSF90123">
    <property type="entry name" value="ABC transporter transmembrane region"/>
    <property type="match status" value="2"/>
</dbReference>
<dbReference type="SUPFAM" id="SSF52540">
    <property type="entry name" value="P-loop containing nucleoside triphosphate hydrolases"/>
    <property type="match status" value="2"/>
</dbReference>
<comment type="subcellular location">
    <subcellularLocation>
        <location evidence="1">Cell membrane</location>
        <topology evidence="1">Multi-pass membrane protein</topology>
    </subcellularLocation>
</comment>
<proteinExistence type="predicted"/>
<dbReference type="PANTHER" id="PTHR24221:SF590">
    <property type="entry name" value="COMPONENT LINKED WITH THE ASSEMBLY OF CYTOCHROME' TRANSPORT TRANSMEMBRANE ATP-BINDING PROTEIN ABC TRANSPORTER CYDD-RELATED"/>
    <property type="match status" value="1"/>
</dbReference>
<dbReference type="InterPro" id="IPR014223">
    <property type="entry name" value="ABC_CydC/D"/>
</dbReference>
<dbReference type="InterPro" id="IPR003439">
    <property type="entry name" value="ABC_transporter-like_ATP-bd"/>
</dbReference>
<dbReference type="PROSITE" id="PS50929">
    <property type="entry name" value="ABC_TM1F"/>
    <property type="match status" value="2"/>
</dbReference>
<evidence type="ECO:0000256" key="6">
    <source>
        <dbReference type="ARBA" id="ARBA00023136"/>
    </source>
</evidence>
<keyword evidence="11" id="KW-1185">Reference proteome</keyword>
<dbReference type="NCBIfam" id="TIGR02857">
    <property type="entry name" value="CydD"/>
    <property type="match status" value="1"/>
</dbReference>
<feature type="domain" description="ABC transmembrane type-1" evidence="9">
    <location>
        <begin position="600"/>
        <end position="879"/>
    </location>
</feature>
<evidence type="ECO:0000256" key="4">
    <source>
        <dbReference type="ARBA" id="ARBA00022840"/>
    </source>
</evidence>
<dbReference type="Pfam" id="PF00664">
    <property type="entry name" value="ABC_membrane"/>
    <property type="match status" value="1"/>
</dbReference>
<feature type="transmembrane region" description="Helical" evidence="7">
    <location>
        <begin position="239"/>
        <end position="260"/>
    </location>
</feature>
<evidence type="ECO:0000259" key="9">
    <source>
        <dbReference type="PROSITE" id="PS50929"/>
    </source>
</evidence>
<feature type="domain" description="ABC transporter" evidence="8">
    <location>
        <begin position="914"/>
        <end position="1130"/>
    </location>
</feature>
<dbReference type="RefSeq" id="WP_128220385.1">
    <property type="nucleotide sequence ID" value="NZ_CP034929.1"/>
</dbReference>
<feature type="transmembrane region" description="Helical" evidence="7">
    <location>
        <begin position="20"/>
        <end position="48"/>
    </location>
</feature>
<dbReference type="EMBL" id="JBHSQI010000001">
    <property type="protein sequence ID" value="MFC6152254.1"/>
    <property type="molecule type" value="Genomic_DNA"/>
</dbReference>
<dbReference type="InterPro" id="IPR011527">
    <property type="entry name" value="ABC1_TM_dom"/>
</dbReference>
<feature type="transmembrane region" description="Helical" evidence="7">
    <location>
        <begin position="715"/>
        <end position="732"/>
    </location>
</feature>
<keyword evidence="5 7" id="KW-1133">Transmembrane helix</keyword>
<feature type="domain" description="ABC transporter" evidence="8">
    <location>
        <begin position="348"/>
        <end position="584"/>
    </location>
</feature>
<dbReference type="InterPro" id="IPR036640">
    <property type="entry name" value="ABC1_TM_sf"/>
</dbReference>
<gene>
    <name evidence="10" type="primary">cydD</name>
    <name evidence="10" type="ORF">ACFPWU_01035</name>
</gene>
<keyword evidence="4" id="KW-0067">ATP-binding</keyword>
<name>A0ABW1QS00_9ACTN</name>
<evidence type="ECO:0000256" key="7">
    <source>
        <dbReference type="SAM" id="Phobius"/>
    </source>
</evidence>